<evidence type="ECO:0000259" key="2">
    <source>
        <dbReference type="PROSITE" id="PS50173"/>
    </source>
</evidence>
<dbReference type="PROSITE" id="PS50173">
    <property type="entry name" value="UMUC"/>
    <property type="match status" value="1"/>
</dbReference>
<feature type="domain" description="UmuC" evidence="2">
    <location>
        <begin position="31"/>
        <end position="99"/>
    </location>
</feature>
<dbReference type="InterPro" id="IPR043502">
    <property type="entry name" value="DNA/RNA_pol_sf"/>
</dbReference>
<dbReference type="Proteomes" id="UP001500957">
    <property type="component" value="Unassembled WGS sequence"/>
</dbReference>
<organism evidence="3 4">
    <name type="scientific">Sporichthya brevicatena</name>
    <dbReference type="NCBI Taxonomy" id="171442"/>
    <lineage>
        <taxon>Bacteria</taxon>
        <taxon>Bacillati</taxon>
        <taxon>Actinomycetota</taxon>
        <taxon>Actinomycetes</taxon>
        <taxon>Sporichthyales</taxon>
        <taxon>Sporichthyaceae</taxon>
        <taxon>Sporichthya</taxon>
    </lineage>
</organism>
<dbReference type="RefSeq" id="WP_344608394.1">
    <property type="nucleotide sequence ID" value="NZ_BAAAHE010000044.1"/>
</dbReference>
<proteinExistence type="predicted"/>
<evidence type="ECO:0000313" key="4">
    <source>
        <dbReference type="Proteomes" id="UP001500957"/>
    </source>
</evidence>
<name>A0ABN1H8T3_9ACTN</name>
<dbReference type="Pfam" id="PF00817">
    <property type="entry name" value="IMS"/>
    <property type="match status" value="1"/>
</dbReference>
<evidence type="ECO:0000256" key="1">
    <source>
        <dbReference type="ARBA" id="ARBA00022763"/>
    </source>
</evidence>
<dbReference type="EMBL" id="BAAAHE010000044">
    <property type="protein sequence ID" value="GAA0633461.1"/>
    <property type="molecule type" value="Genomic_DNA"/>
</dbReference>
<dbReference type="PANTHER" id="PTHR35369">
    <property type="entry name" value="BLR3025 PROTEIN-RELATED"/>
    <property type="match status" value="1"/>
</dbReference>
<keyword evidence="4" id="KW-1185">Reference proteome</keyword>
<gene>
    <name evidence="3" type="ORF">GCM10009547_41770</name>
</gene>
<dbReference type="SUPFAM" id="SSF56672">
    <property type="entry name" value="DNA/RNA polymerases"/>
    <property type="match status" value="1"/>
</dbReference>
<dbReference type="InterPro" id="IPR001126">
    <property type="entry name" value="UmuC"/>
</dbReference>
<dbReference type="InterPro" id="IPR050356">
    <property type="entry name" value="SulA_CellDiv_inhibitor"/>
</dbReference>
<dbReference type="CDD" id="cd03468">
    <property type="entry name" value="PolY_like"/>
    <property type="match status" value="1"/>
</dbReference>
<dbReference type="PANTHER" id="PTHR35369:SF2">
    <property type="entry name" value="BLR3025 PROTEIN"/>
    <property type="match status" value="1"/>
</dbReference>
<reference evidence="3 4" key="1">
    <citation type="journal article" date="2019" name="Int. J. Syst. Evol. Microbiol.">
        <title>The Global Catalogue of Microorganisms (GCM) 10K type strain sequencing project: providing services to taxonomists for standard genome sequencing and annotation.</title>
        <authorList>
            <consortium name="The Broad Institute Genomics Platform"/>
            <consortium name="The Broad Institute Genome Sequencing Center for Infectious Disease"/>
            <person name="Wu L."/>
            <person name="Ma J."/>
        </authorList>
    </citation>
    <scope>NUCLEOTIDE SEQUENCE [LARGE SCALE GENOMIC DNA]</scope>
    <source>
        <strain evidence="3 4">JCM 10671</strain>
    </source>
</reference>
<comment type="caution">
    <text evidence="3">The sequence shown here is derived from an EMBL/GenBank/DDBJ whole genome shotgun (WGS) entry which is preliminary data.</text>
</comment>
<dbReference type="Gene3D" id="3.40.1170.60">
    <property type="match status" value="1"/>
</dbReference>
<protein>
    <submittedName>
        <fullName evidence="3">DNA polymerase Y family protein</fullName>
    </submittedName>
</protein>
<evidence type="ECO:0000313" key="3">
    <source>
        <dbReference type="EMBL" id="GAA0633461.1"/>
    </source>
</evidence>
<accession>A0ABN1H8T3</accession>
<keyword evidence="1" id="KW-0227">DNA damage</keyword>
<sequence length="528" mass="55683">MGRAARTIAIWSPDWPVVTAAAAAGLDPAAPAAVLAAGRVLACTASAREAGVRRGLRRREAQYRCPDLAILARDLAEESRAFEPIVVAVESLAPGVEIVRPGLCTVAARGPARYFGGDEAAAARLADEASAAGPGDLCRAGVAEGAFAAALAARVGRIVPAGQTPEFLAPYPVDVLDRPDLADLLRRLGLRTLGDFAGLPPADVTARFGADGGFAHRLARGEDPLPPDGRTPPPDLVVTTHLDPPAEQVERAAFAARPLADQLHARLTAVGLGCTRLVVEAETETGERHERIWRYEGVLDAAAIAERVRWQLDGWLTARQVKHRPRGGIAVLRLTPDEVIPHGGDQLGFWTHGADAEAAERAGRALARVQGMLGQPAVLTAVLAGGRGPGERIRYVAWGDPRGPLEREAEETGPWPGRIPAPSPALVPPSPVPAQLVDDGGLPVAISSRYAISAPPAKLRVGEESPRPVLSWAGPWPAEERWWDASRVDGARIDGGAVKVRVQVATADGTGWLLISQGGRWFVEAVYD</sequence>